<dbReference type="EMBL" id="CM001402">
    <property type="protein sequence ID" value="EHO41863.1"/>
    <property type="molecule type" value="Genomic_DNA"/>
</dbReference>
<evidence type="ECO:0000313" key="1">
    <source>
        <dbReference type="EMBL" id="EHO41863.1"/>
    </source>
</evidence>
<gene>
    <name evidence="1" type="ORF">Calab_2253</name>
</gene>
<dbReference type="AlphaFoldDB" id="H1XWM5"/>
<proteinExistence type="predicted"/>
<evidence type="ECO:0000313" key="2">
    <source>
        <dbReference type="Proteomes" id="UP000004671"/>
    </source>
</evidence>
<accession>H1XWM5</accession>
<name>H1XWM5_CALAY</name>
<protein>
    <submittedName>
        <fullName evidence="1">Uncharacterized protein</fullName>
    </submittedName>
</protein>
<keyword evidence="2" id="KW-1185">Reference proteome</keyword>
<dbReference type="InParanoid" id="H1XWM5"/>
<dbReference type="Proteomes" id="UP000004671">
    <property type="component" value="Chromosome"/>
</dbReference>
<dbReference type="STRING" id="880073.Cabys_208"/>
<dbReference type="PaxDb" id="880073-Calab_2253"/>
<sequence>MKQSQQSNKLRFDGQVFLLGLMSIKKVGQSQLG</sequence>
<dbReference type="HOGENOM" id="CLU_3381070_0_0_0"/>
<organism evidence="1 2">
    <name type="scientific">Caldithrix abyssi DSM 13497</name>
    <dbReference type="NCBI Taxonomy" id="880073"/>
    <lineage>
        <taxon>Bacteria</taxon>
        <taxon>Pseudomonadati</taxon>
        <taxon>Calditrichota</taxon>
        <taxon>Calditrichia</taxon>
        <taxon>Calditrichales</taxon>
        <taxon>Calditrichaceae</taxon>
        <taxon>Caldithrix</taxon>
    </lineage>
</organism>
<reference evidence="1 2" key="1">
    <citation type="submission" date="2011-09" db="EMBL/GenBank/DDBJ databases">
        <title>The permanent draft genome of Caldithrix abyssi DSM 13497.</title>
        <authorList>
            <consortium name="US DOE Joint Genome Institute (JGI-PGF)"/>
            <person name="Lucas S."/>
            <person name="Han J."/>
            <person name="Lapidus A."/>
            <person name="Bruce D."/>
            <person name="Goodwin L."/>
            <person name="Pitluck S."/>
            <person name="Peters L."/>
            <person name="Kyrpides N."/>
            <person name="Mavromatis K."/>
            <person name="Ivanova N."/>
            <person name="Mikhailova N."/>
            <person name="Chertkov O."/>
            <person name="Detter J.C."/>
            <person name="Tapia R."/>
            <person name="Han C."/>
            <person name="Land M."/>
            <person name="Hauser L."/>
            <person name="Markowitz V."/>
            <person name="Cheng J.-F."/>
            <person name="Hugenholtz P."/>
            <person name="Woyke T."/>
            <person name="Wu D."/>
            <person name="Spring S."/>
            <person name="Brambilla E."/>
            <person name="Klenk H.-P."/>
            <person name="Eisen J.A."/>
        </authorList>
    </citation>
    <scope>NUCLEOTIDE SEQUENCE [LARGE SCALE GENOMIC DNA]</scope>
    <source>
        <strain evidence="1 2">DSM 13497</strain>
    </source>
</reference>